<protein>
    <submittedName>
        <fullName evidence="1">Uncharacterized protein</fullName>
    </submittedName>
</protein>
<evidence type="ECO:0000313" key="2">
    <source>
        <dbReference type="Proteomes" id="UP001281761"/>
    </source>
</evidence>
<name>A0ABQ9WN22_9EUKA</name>
<organism evidence="1 2">
    <name type="scientific">Blattamonas nauphoetae</name>
    <dbReference type="NCBI Taxonomy" id="2049346"/>
    <lineage>
        <taxon>Eukaryota</taxon>
        <taxon>Metamonada</taxon>
        <taxon>Preaxostyla</taxon>
        <taxon>Oxymonadida</taxon>
        <taxon>Blattamonas</taxon>
    </lineage>
</organism>
<accession>A0ABQ9WN22</accession>
<keyword evidence="2" id="KW-1185">Reference proteome</keyword>
<sequence length="98" mass="10826">MTSARTQIEPIVEQRMMKTQFEKSQCLRESDTIAFGPEEIDVPDSPRFVTTLHSNSPLDPLLERALSWMAAMECSEGTRECPVSVAASVPPDGQSRAT</sequence>
<dbReference type="EMBL" id="JARBJD010000588">
    <property type="protein sequence ID" value="KAK2940881.1"/>
    <property type="molecule type" value="Genomic_DNA"/>
</dbReference>
<evidence type="ECO:0000313" key="1">
    <source>
        <dbReference type="EMBL" id="KAK2940881.1"/>
    </source>
</evidence>
<gene>
    <name evidence="1" type="ORF">BLNAU_24210</name>
</gene>
<dbReference type="Proteomes" id="UP001281761">
    <property type="component" value="Unassembled WGS sequence"/>
</dbReference>
<reference evidence="1 2" key="1">
    <citation type="journal article" date="2022" name="bioRxiv">
        <title>Genomics of Preaxostyla Flagellates Illuminates Evolutionary Transitions and the Path Towards Mitochondrial Loss.</title>
        <authorList>
            <person name="Novak L.V.F."/>
            <person name="Treitli S.C."/>
            <person name="Pyrih J."/>
            <person name="Halakuc P."/>
            <person name="Pipaliya S.V."/>
            <person name="Vacek V."/>
            <person name="Brzon O."/>
            <person name="Soukal P."/>
            <person name="Eme L."/>
            <person name="Dacks J.B."/>
            <person name="Karnkowska A."/>
            <person name="Elias M."/>
            <person name="Hampl V."/>
        </authorList>
    </citation>
    <scope>NUCLEOTIDE SEQUENCE [LARGE SCALE GENOMIC DNA]</scope>
    <source>
        <strain evidence="1">NAU3</strain>
        <tissue evidence="1">Gut</tissue>
    </source>
</reference>
<proteinExistence type="predicted"/>
<comment type="caution">
    <text evidence="1">The sequence shown here is derived from an EMBL/GenBank/DDBJ whole genome shotgun (WGS) entry which is preliminary data.</text>
</comment>